<reference evidence="3" key="1">
    <citation type="submission" date="2009-08" db="EMBL/GenBank/DDBJ databases">
        <authorList>
            <consortium name="US DOE Joint Genome Institute"/>
            <person name="Lucas S."/>
            <person name="Copeland A."/>
            <person name="Lapidus A."/>
            <person name="Glavina del Rio T."/>
            <person name="Dalin E."/>
            <person name="Tice H."/>
            <person name="Bruce D."/>
            <person name="Barry K."/>
            <person name="Pitluck S."/>
            <person name="Lowry S."/>
            <person name="Larimer F."/>
            <person name="Land M."/>
            <person name="Hauser L."/>
            <person name="Kyrpides N."/>
            <person name="Ivanova N."/>
            <person name="McMahon K.D."/>
            <person name="Hugenholtz P."/>
        </authorList>
    </citation>
    <scope>NUCLEOTIDE SEQUENCE</scope>
    <source>
        <strain evidence="3">UW-1</strain>
    </source>
</reference>
<dbReference type="SUPFAM" id="SSF52540">
    <property type="entry name" value="P-loop containing nucleoside triphosphate hydrolases"/>
    <property type="match status" value="1"/>
</dbReference>
<keyword evidence="1" id="KW-0812">Transmembrane</keyword>
<dbReference type="InterPro" id="IPR027417">
    <property type="entry name" value="P-loop_NTPase"/>
</dbReference>
<keyword evidence="1" id="KW-1133">Transmembrane helix</keyword>
<accession>C7RJH4</accession>
<dbReference type="Gene3D" id="3.40.50.300">
    <property type="entry name" value="P-loop containing nucleotide triphosphate hydrolases"/>
    <property type="match status" value="1"/>
</dbReference>
<protein>
    <submittedName>
        <fullName evidence="3">GTP-binding protein HSR1-related</fullName>
    </submittedName>
</protein>
<dbReference type="Pfam" id="PF11981">
    <property type="entry name" value="DUF3482"/>
    <property type="match status" value="1"/>
</dbReference>
<dbReference type="KEGG" id="app:CAP2UW1_0179"/>
<organism evidence="3">
    <name type="scientific">Accumulibacter regalis</name>
    <dbReference type="NCBI Taxonomy" id="522306"/>
    <lineage>
        <taxon>Bacteria</taxon>
        <taxon>Pseudomonadati</taxon>
        <taxon>Pseudomonadota</taxon>
        <taxon>Betaproteobacteria</taxon>
        <taxon>Candidatus Accumulibacter</taxon>
    </lineage>
</organism>
<feature type="transmembrane region" description="Helical" evidence="1">
    <location>
        <begin position="427"/>
        <end position="448"/>
    </location>
</feature>
<evidence type="ECO:0000259" key="2">
    <source>
        <dbReference type="Pfam" id="PF01926"/>
    </source>
</evidence>
<dbReference type="HOGENOM" id="CLU_524509_0_0_4"/>
<feature type="transmembrane region" description="Helical" evidence="1">
    <location>
        <begin position="395"/>
        <end position="415"/>
    </location>
</feature>
<dbReference type="GO" id="GO:0005525">
    <property type="term" value="F:GTP binding"/>
    <property type="evidence" value="ECO:0007669"/>
    <property type="project" value="InterPro"/>
</dbReference>
<evidence type="ECO:0000313" key="3">
    <source>
        <dbReference type="EMBL" id="ACV33538.1"/>
    </source>
</evidence>
<feature type="domain" description="G" evidence="2">
    <location>
        <begin position="10"/>
        <end position="151"/>
    </location>
</feature>
<dbReference type="Pfam" id="PF01926">
    <property type="entry name" value="MMR_HSR1"/>
    <property type="match status" value="1"/>
</dbReference>
<reference evidence="3" key="2">
    <citation type="submission" date="2009-09" db="EMBL/GenBank/DDBJ databases">
        <title>Complete sequence of chromosome of Candidatus Accumulibacter phosphatis clade IIA str. UW-1.</title>
        <authorList>
            <consortium name="US DOE Joint Genome Institute"/>
            <person name="Martin H.G."/>
            <person name="Ivanova N."/>
            <person name="Kunin V."/>
            <person name="Warnecke F."/>
            <person name="Barry K."/>
            <person name="He S."/>
            <person name="Salamov A."/>
            <person name="Szeto E."/>
            <person name="Dalin E."/>
            <person name="Pangilinan J.L."/>
            <person name="Lapidus A."/>
            <person name="Lowry S."/>
            <person name="Kyrpides N.C."/>
            <person name="McMahon K.D."/>
            <person name="Hugenholtz P."/>
        </authorList>
    </citation>
    <scope>NUCLEOTIDE SEQUENCE [LARGE SCALE GENOMIC DNA]</scope>
    <source>
        <strain evidence="3">UW-1</strain>
    </source>
</reference>
<dbReference type="InterPro" id="IPR021871">
    <property type="entry name" value="DUF3482"/>
</dbReference>
<proteinExistence type="predicted"/>
<dbReference type="AlphaFoldDB" id="C7RJH4"/>
<name>C7RJH4_ACCRE</name>
<sequence>MNTDRISLSLISHTNAGKTTLARTLLGRDVGEVRDAPHVTLEATGHSLISTPEGDELLLWDTPGFGDSARLARRLQQQGNPIGWFLAQVWDRFRDRAFWLSQQAVRNVREQADVVLYLVNASEEPADVGYLAPELAVLEWIGKPVIVLLNQTGRPRPGDEEAADRERWHGALAGYRFVRAVLPLDAFARCWVQEITLLRAVGGVLPVERTAAYGRLVAAWQVRREAQFDAAMALLAETLARAVADCETLPEKRLQGALRDLGRAIGVGRDDGGGDQARAVQALAARLDANLRASMDRLLAIHELEGQAGSELLGRMARTVTLAAPVNAGKAALMGGALSGALTGLGADLMAGGLTFGAGLLTGAVLGALGGAGMARGVNRARGRLGTTLRWDDAFLSELVVALLLRYLAVAHYGRGRGEWHETEYPSFWQALVTGVVAENAAALVMVWDGRAADSSTAAIARHARPLLAQVARTILARLYPDSF</sequence>
<dbReference type="EMBL" id="CP001715">
    <property type="protein sequence ID" value="ACV33538.1"/>
    <property type="molecule type" value="Genomic_DNA"/>
</dbReference>
<evidence type="ECO:0000256" key="1">
    <source>
        <dbReference type="SAM" id="Phobius"/>
    </source>
</evidence>
<dbReference type="STRING" id="522306.CAP2UW1_0179"/>
<feature type="transmembrane region" description="Helical" evidence="1">
    <location>
        <begin position="349"/>
        <end position="374"/>
    </location>
</feature>
<dbReference type="eggNOG" id="COG2262">
    <property type="taxonomic scope" value="Bacteria"/>
</dbReference>
<dbReference type="OrthoDB" id="5406017at2"/>
<keyword evidence="1" id="KW-0472">Membrane</keyword>
<dbReference type="InterPro" id="IPR006073">
    <property type="entry name" value="GTP-bd"/>
</dbReference>
<gene>
    <name evidence="3" type="ordered locus">CAP2UW1_0179</name>
</gene>